<comment type="caution">
    <text evidence="1">The sequence shown here is derived from an EMBL/GenBank/DDBJ whole genome shotgun (WGS) entry which is preliminary data.</text>
</comment>
<name>A0ACB8Y634_ARCLA</name>
<reference evidence="2" key="1">
    <citation type="journal article" date="2022" name="Mol. Ecol. Resour.">
        <title>The genomes of chicory, endive, great burdock and yacon provide insights into Asteraceae palaeo-polyploidization history and plant inulin production.</title>
        <authorList>
            <person name="Fan W."/>
            <person name="Wang S."/>
            <person name="Wang H."/>
            <person name="Wang A."/>
            <person name="Jiang F."/>
            <person name="Liu H."/>
            <person name="Zhao H."/>
            <person name="Xu D."/>
            <person name="Zhang Y."/>
        </authorList>
    </citation>
    <scope>NUCLEOTIDE SEQUENCE [LARGE SCALE GENOMIC DNA]</scope>
    <source>
        <strain evidence="2">cv. Niubang</strain>
    </source>
</reference>
<reference evidence="1 2" key="2">
    <citation type="journal article" date="2022" name="Mol. Ecol. Resour.">
        <title>The genomes of chicory, endive, great burdock and yacon provide insights into Asteraceae paleo-polyploidization history and plant inulin production.</title>
        <authorList>
            <person name="Fan W."/>
            <person name="Wang S."/>
            <person name="Wang H."/>
            <person name="Wang A."/>
            <person name="Jiang F."/>
            <person name="Liu H."/>
            <person name="Zhao H."/>
            <person name="Xu D."/>
            <person name="Zhang Y."/>
        </authorList>
    </citation>
    <scope>NUCLEOTIDE SEQUENCE [LARGE SCALE GENOMIC DNA]</scope>
    <source>
        <strain evidence="2">cv. Niubang</strain>
    </source>
</reference>
<accession>A0ACB8Y634</accession>
<evidence type="ECO:0000313" key="1">
    <source>
        <dbReference type="EMBL" id="KAI3677774.1"/>
    </source>
</evidence>
<proteinExistence type="predicted"/>
<protein>
    <submittedName>
        <fullName evidence="1">Uncharacterized protein</fullName>
    </submittedName>
</protein>
<evidence type="ECO:0000313" key="2">
    <source>
        <dbReference type="Proteomes" id="UP001055879"/>
    </source>
</evidence>
<keyword evidence="2" id="KW-1185">Reference proteome</keyword>
<gene>
    <name evidence="1" type="ORF">L6452_37044</name>
</gene>
<organism evidence="1 2">
    <name type="scientific">Arctium lappa</name>
    <name type="common">Greater burdock</name>
    <name type="synonym">Lappa major</name>
    <dbReference type="NCBI Taxonomy" id="4217"/>
    <lineage>
        <taxon>Eukaryota</taxon>
        <taxon>Viridiplantae</taxon>
        <taxon>Streptophyta</taxon>
        <taxon>Embryophyta</taxon>
        <taxon>Tracheophyta</taxon>
        <taxon>Spermatophyta</taxon>
        <taxon>Magnoliopsida</taxon>
        <taxon>eudicotyledons</taxon>
        <taxon>Gunneridae</taxon>
        <taxon>Pentapetalae</taxon>
        <taxon>asterids</taxon>
        <taxon>campanulids</taxon>
        <taxon>Asterales</taxon>
        <taxon>Asteraceae</taxon>
        <taxon>Carduoideae</taxon>
        <taxon>Cardueae</taxon>
        <taxon>Arctiinae</taxon>
        <taxon>Arctium</taxon>
    </lineage>
</organism>
<dbReference type="EMBL" id="CM042060">
    <property type="protein sequence ID" value="KAI3677774.1"/>
    <property type="molecule type" value="Genomic_DNA"/>
</dbReference>
<sequence>MLVIASLFAVIYQDCFAFSETCLATGTRHHIFYSNLLNLTIVFLRIKELVGSALKDQRGLRNWLVMENESDCYRRHVNSLYKRLLNEEKPLVKHLGTLVKVGRYWNLSVVVERPDFGYYPNYLHSQAQLNPPSPIASARVNHLVATFNSTNLKTRRSFARCLDKSLVNASVSQRSLELLLQTKLRSLRFII</sequence>
<dbReference type="Proteomes" id="UP001055879">
    <property type="component" value="Linkage Group LG14"/>
</dbReference>